<dbReference type="Proteomes" id="UP000694001">
    <property type="component" value="Chromosome"/>
</dbReference>
<evidence type="ECO:0000259" key="1">
    <source>
        <dbReference type="Pfam" id="PF14238"/>
    </source>
</evidence>
<dbReference type="RefSeq" id="WP_218285272.1">
    <property type="nucleotide sequence ID" value="NZ_CP076448.1"/>
</dbReference>
<proteinExistence type="predicted"/>
<dbReference type="InterPro" id="IPR025641">
    <property type="entry name" value="DUF4340"/>
</dbReference>
<accession>A0A975YJB0</accession>
<evidence type="ECO:0000313" key="2">
    <source>
        <dbReference type="EMBL" id="QXM24247.1"/>
    </source>
</evidence>
<dbReference type="Pfam" id="PF14238">
    <property type="entry name" value="DUF4340"/>
    <property type="match status" value="1"/>
</dbReference>
<dbReference type="EMBL" id="CP076448">
    <property type="protein sequence ID" value="QXM24247.1"/>
    <property type="molecule type" value="Genomic_DNA"/>
</dbReference>
<reference evidence="2" key="1">
    <citation type="submission" date="2021-06" db="EMBL/GenBank/DDBJ databases">
        <title>Elioraea tepida, sp. nov., a moderately thermophilic aerobic anoxygenic phototrophic bacterium isolated from an alkaline siliceous hot spring mat community in Yellowstone National Park, WY, USA.</title>
        <authorList>
            <person name="Saini M.K."/>
            <person name="Yoshida S."/>
            <person name="Sebastian A."/>
            <person name="Hirose S."/>
            <person name="Hara E."/>
            <person name="Tamaki H."/>
            <person name="Soulier N.T."/>
            <person name="Albert I."/>
            <person name="Hanada S."/>
            <person name="Bryant D.A."/>
            <person name="Tank M."/>
        </authorList>
    </citation>
    <scope>NUCLEOTIDE SEQUENCE</scope>
    <source>
        <strain evidence="2">MS-P2</strain>
    </source>
</reference>
<gene>
    <name evidence="2" type="ORF">KO353_13440</name>
</gene>
<feature type="domain" description="DUF4340" evidence="1">
    <location>
        <begin position="73"/>
        <end position="259"/>
    </location>
</feature>
<dbReference type="AlphaFoldDB" id="A0A975YJB0"/>
<organism evidence="2 3">
    <name type="scientific">Elioraea tepida</name>
    <dbReference type="NCBI Taxonomy" id="2843330"/>
    <lineage>
        <taxon>Bacteria</taxon>
        <taxon>Pseudomonadati</taxon>
        <taxon>Pseudomonadota</taxon>
        <taxon>Alphaproteobacteria</taxon>
        <taxon>Acetobacterales</taxon>
        <taxon>Elioraeaceae</taxon>
        <taxon>Elioraea</taxon>
    </lineage>
</organism>
<name>A0A975YJB0_9PROT</name>
<evidence type="ECO:0000313" key="3">
    <source>
        <dbReference type="Proteomes" id="UP000694001"/>
    </source>
</evidence>
<keyword evidence="3" id="KW-1185">Reference proteome</keyword>
<sequence>MTRRGVLLLGAAALAAAGGAAAVLLGGERPRTEALVIGEPAFPGVAPRLAEAVRIEIRRHDGTLVLTRADGVWGLADKGGYPVRPDRVRELFAGLVELKLIEERTGNPELFSRLGLEDVTVPGGTSQLLRVLDAQGNAIVEAILGRRRIRTAGNLPEAIYLRRPGETRTFLAEGTLRTDNDPMLWVEREILDIRRSRIASATTHRAGAEPVRAVRRSADLESVELEGMAEDFRADQAKVDDLPRALEWLTFNDVRPAASLAGATTLGEARFETFDGLGITVRLVGAEEKRWALFAVAWQERPRPDNPPNEVKSAEEAKAEAEALSRRLSPWAFQLIDWKADVLLYRPEDVAAPPARDPS</sequence>
<protein>
    <submittedName>
        <fullName evidence="2">DUF4340 domain-containing protein</fullName>
    </submittedName>
</protein>
<dbReference type="KEGG" id="elio:KO353_13440"/>